<gene>
    <name evidence="4" type="ORF">QJS04_geneDACA001665</name>
</gene>
<keyword evidence="1" id="KW-0863">Zinc-finger</keyword>
<evidence type="ECO:0000256" key="1">
    <source>
        <dbReference type="PROSITE-ProRule" id="PRU00042"/>
    </source>
</evidence>
<keyword evidence="5" id="KW-1185">Reference proteome</keyword>
<dbReference type="AlphaFoldDB" id="A0AAV9BHV5"/>
<dbReference type="GO" id="GO:0008270">
    <property type="term" value="F:zinc ion binding"/>
    <property type="evidence" value="ECO:0007669"/>
    <property type="project" value="UniProtKB-KW"/>
</dbReference>
<dbReference type="InterPro" id="IPR053266">
    <property type="entry name" value="Zinc_finger_protein_7"/>
</dbReference>
<feature type="domain" description="C2H2-type" evidence="3">
    <location>
        <begin position="62"/>
        <end position="89"/>
    </location>
</feature>
<dbReference type="PANTHER" id="PTHR47593">
    <property type="entry name" value="ZINC FINGER PROTEIN 4-LIKE"/>
    <property type="match status" value="1"/>
</dbReference>
<dbReference type="Proteomes" id="UP001179952">
    <property type="component" value="Unassembled WGS sequence"/>
</dbReference>
<protein>
    <submittedName>
        <fullName evidence="4">Zinc finger protein 7</fullName>
    </submittedName>
</protein>
<dbReference type="PANTHER" id="PTHR47593:SF8">
    <property type="entry name" value="OS12G0581900 PROTEIN"/>
    <property type="match status" value="1"/>
</dbReference>
<feature type="region of interest" description="Disordered" evidence="2">
    <location>
        <begin position="1"/>
        <end position="27"/>
    </location>
</feature>
<reference evidence="4" key="2">
    <citation type="submission" date="2023-06" db="EMBL/GenBank/DDBJ databases">
        <authorList>
            <person name="Ma L."/>
            <person name="Liu K.-W."/>
            <person name="Li Z."/>
            <person name="Hsiao Y.-Y."/>
            <person name="Qi Y."/>
            <person name="Fu T."/>
            <person name="Tang G."/>
            <person name="Zhang D."/>
            <person name="Sun W.-H."/>
            <person name="Liu D.-K."/>
            <person name="Li Y."/>
            <person name="Chen G.-Z."/>
            <person name="Liu X.-D."/>
            <person name="Liao X.-Y."/>
            <person name="Jiang Y.-T."/>
            <person name="Yu X."/>
            <person name="Hao Y."/>
            <person name="Huang J."/>
            <person name="Zhao X.-W."/>
            <person name="Ke S."/>
            <person name="Chen Y.-Y."/>
            <person name="Wu W.-L."/>
            <person name="Hsu J.-L."/>
            <person name="Lin Y.-F."/>
            <person name="Huang M.-D."/>
            <person name="Li C.-Y."/>
            <person name="Huang L."/>
            <person name="Wang Z.-W."/>
            <person name="Zhao X."/>
            <person name="Zhong W.-Y."/>
            <person name="Peng D.-H."/>
            <person name="Ahmad S."/>
            <person name="Lan S."/>
            <person name="Zhang J.-S."/>
            <person name="Tsai W.-C."/>
            <person name="Van De Peer Y."/>
            <person name="Liu Z.-J."/>
        </authorList>
    </citation>
    <scope>NUCLEOTIDE SEQUENCE</scope>
    <source>
        <strain evidence="4">SCP</strain>
        <tissue evidence="4">Leaves</tissue>
    </source>
</reference>
<comment type="caution">
    <text evidence="4">The sequence shown here is derived from an EMBL/GenBank/DDBJ whole genome shotgun (WGS) entry which is preliminary data.</text>
</comment>
<dbReference type="EMBL" id="JAUJYN010000003">
    <property type="protein sequence ID" value="KAK1275971.1"/>
    <property type="molecule type" value="Genomic_DNA"/>
</dbReference>
<organism evidence="4 5">
    <name type="scientific">Acorus gramineus</name>
    <name type="common">Dwarf sweet flag</name>
    <dbReference type="NCBI Taxonomy" id="55184"/>
    <lineage>
        <taxon>Eukaryota</taxon>
        <taxon>Viridiplantae</taxon>
        <taxon>Streptophyta</taxon>
        <taxon>Embryophyta</taxon>
        <taxon>Tracheophyta</taxon>
        <taxon>Spermatophyta</taxon>
        <taxon>Magnoliopsida</taxon>
        <taxon>Liliopsida</taxon>
        <taxon>Acoraceae</taxon>
        <taxon>Acorus</taxon>
    </lineage>
</organism>
<evidence type="ECO:0000313" key="5">
    <source>
        <dbReference type="Proteomes" id="UP001179952"/>
    </source>
</evidence>
<dbReference type="Gene3D" id="3.30.160.60">
    <property type="entry name" value="Classic Zinc Finger"/>
    <property type="match status" value="1"/>
</dbReference>
<keyword evidence="1" id="KW-0862">Zinc</keyword>
<proteinExistence type="predicted"/>
<dbReference type="PROSITE" id="PS00028">
    <property type="entry name" value="ZINC_FINGER_C2H2_1"/>
    <property type="match status" value="1"/>
</dbReference>
<dbReference type="SUPFAM" id="SSF57667">
    <property type="entry name" value="beta-beta-alpha zinc fingers"/>
    <property type="match status" value="1"/>
</dbReference>
<evidence type="ECO:0000256" key="2">
    <source>
        <dbReference type="SAM" id="MobiDB-lite"/>
    </source>
</evidence>
<feature type="region of interest" description="Disordered" evidence="2">
    <location>
        <begin position="78"/>
        <end position="99"/>
    </location>
</feature>
<evidence type="ECO:0000313" key="4">
    <source>
        <dbReference type="EMBL" id="KAK1275971.1"/>
    </source>
</evidence>
<dbReference type="PROSITE" id="PS50157">
    <property type="entry name" value="ZINC_FINGER_C2H2_2"/>
    <property type="match status" value="1"/>
</dbReference>
<accession>A0AAV9BHV5</accession>
<reference evidence="4" key="1">
    <citation type="journal article" date="2023" name="Nat. Commun.">
        <title>Diploid and tetraploid genomes of Acorus and the evolution of monocots.</title>
        <authorList>
            <person name="Ma L."/>
            <person name="Liu K.W."/>
            <person name="Li Z."/>
            <person name="Hsiao Y.Y."/>
            <person name="Qi Y."/>
            <person name="Fu T."/>
            <person name="Tang G.D."/>
            <person name="Zhang D."/>
            <person name="Sun W.H."/>
            <person name="Liu D.K."/>
            <person name="Li Y."/>
            <person name="Chen G.Z."/>
            <person name="Liu X.D."/>
            <person name="Liao X.Y."/>
            <person name="Jiang Y.T."/>
            <person name="Yu X."/>
            <person name="Hao Y."/>
            <person name="Huang J."/>
            <person name="Zhao X.W."/>
            <person name="Ke S."/>
            <person name="Chen Y.Y."/>
            <person name="Wu W.L."/>
            <person name="Hsu J.L."/>
            <person name="Lin Y.F."/>
            <person name="Huang M.D."/>
            <person name="Li C.Y."/>
            <person name="Huang L."/>
            <person name="Wang Z.W."/>
            <person name="Zhao X."/>
            <person name="Zhong W.Y."/>
            <person name="Peng D.H."/>
            <person name="Ahmad S."/>
            <person name="Lan S."/>
            <person name="Zhang J.S."/>
            <person name="Tsai W.C."/>
            <person name="Van de Peer Y."/>
            <person name="Liu Z.J."/>
        </authorList>
    </citation>
    <scope>NUCLEOTIDE SEQUENCE</scope>
    <source>
        <strain evidence="4">SCP</strain>
    </source>
</reference>
<name>A0AAV9BHV5_ACOGR</name>
<sequence length="185" mass="20557">MEEEEGCEISSKNLRSDNSDSNNYEAGDDNSEAWLSLSLGQCSSFMGENCDSKLKASPNKVFSCNFCMRKFFSSQALGGHQNAHKRERGAARRSQSQRSMVGLPMNSPFIRSLRVQPHSLVHKTTREGVGIAARFDDVNNGIGMGWAPFPIEEAMDLIWPISAHRDTQSPGQPPELLKLDLNLRL</sequence>
<keyword evidence="1" id="KW-0479">Metal-binding</keyword>
<dbReference type="InterPro" id="IPR036236">
    <property type="entry name" value="Znf_C2H2_sf"/>
</dbReference>
<dbReference type="InterPro" id="IPR013087">
    <property type="entry name" value="Znf_C2H2_type"/>
</dbReference>
<evidence type="ECO:0000259" key="3">
    <source>
        <dbReference type="PROSITE" id="PS50157"/>
    </source>
</evidence>